<evidence type="ECO:0000313" key="3">
    <source>
        <dbReference type="EMBL" id="MFC6836366.1"/>
    </source>
</evidence>
<accession>A0ABD5UAL4</accession>
<organism evidence="3 4">
    <name type="scientific">Halomarina ordinaria</name>
    <dbReference type="NCBI Taxonomy" id="3033939"/>
    <lineage>
        <taxon>Archaea</taxon>
        <taxon>Methanobacteriati</taxon>
        <taxon>Methanobacteriota</taxon>
        <taxon>Stenosarchaea group</taxon>
        <taxon>Halobacteria</taxon>
        <taxon>Halobacteriales</taxon>
        <taxon>Natronomonadaceae</taxon>
        <taxon>Halomarina</taxon>
    </lineage>
</organism>
<name>A0ABD5UAL4_9EURY</name>
<dbReference type="NCBIfam" id="NF004846">
    <property type="entry name" value="PRK06197.1"/>
    <property type="match status" value="1"/>
</dbReference>
<dbReference type="Proteomes" id="UP001596406">
    <property type="component" value="Unassembled WGS sequence"/>
</dbReference>
<keyword evidence="2" id="KW-0560">Oxidoreductase</keyword>
<dbReference type="PANTHER" id="PTHR24320:SF148">
    <property type="entry name" value="NAD(P)-BINDING ROSSMANN-FOLD SUPERFAMILY PROTEIN"/>
    <property type="match status" value="1"/>
</dbReference>
<evidence type="ECO:0000313" key="4">
    <source>
        <dbReference type="Proteomes" id="UP001596406"/>
    </source>
</evidence>
<dbReference type="PRINTS" id="PR00081">
    <property type="entry name" value="GDHRDH"/>
</dbReference>
<evidence type="ECO:0000256" key="2">
    <source>
        <dbReference type="ARBA" id="ARBA00023002"/>
    </source>
</evidence>
<dbReference type="AlphaFoldDB" id="A0ABD5UAL4"/>
<proteinExistence type="inferred from homology"/>
<comment type="similarity">
    <text evidence="1">Belongs to the short-chain dehydrogenases/reductases (SDR) family.</text>
</comment>
<keyword evidence="4" id="KW-1185">Reference proteome</keyword>
<dbReference type="Pfam" id="PF00106">
    <property type="entry name" value="adh_short"/>
    <property type="match status" value="1"/>
</dbReference>
<dbReference type="InterPro" id="IPR002347">
    <property type="entry name" value="SDR_fam"/>
</dbReference>
<dbReference type="GO" id="GO:0016491">
    <property type="term" value="F:oxidoreductase activity"/>
    <property type="evidence" value="ECO:0007669"/>
    <property type="project" value="UniProtKB-KW"/>
</dbReference>
<protein>
    <submittedName>
        <fullName evidence="3">Oxidoreductase</fullName>
    </submittedName>
</protein>
<dbReference type="RefSeq" id="WP_304448052.1">
    <property type="nucleotide sequence ID" value="NZ_JARRAH010000001.1"/>
</dbReference>
<dbReference type="PANTHER" id="PTHR24320">
    <property type="entry name" value="RETINOL DEHYDROGENASE"/>
    <property type="match status" value="1"/>
</dbReference>
<gene>
    <name evidence="3" type="ORF">ACFQHK_07580</name>
</gene>
<dbReference type="Gene3D" id="3.40.50.720">
    <property type="entry name" value="NAD(P)-binding Rossmann-like Domain"/>
    <property type="match status" value="1"/>
</dbReference>
<dbReference type="InterPro" id="IPR036291">
    <property type="entry name" value="NAD(P)-bd_dom_sf"/>
</dbReference>
<sequence>MATTGWTADRLTDQTGRVAVVTGANSGLGYEVTRELAAHGATVVMACRSEERGERARRELYAAVPDADLDLRALDLADLESVRAFAEGFRAAYDDLHVLVNNAGVMHTPYRETAEGVELQFGVNHLGHFALTGHLLGRLAATPGTSRVVSVSSLLHRQGDTDFDTDEDEYDRHDAYARSKLANLLFAYELDRRLRAADLDVVSLAAHPGWAATNLQRAGPEMEDNRLKARAMDLANALFAQSAHRGALPVLYAAAGSPVQGGAFYGPGGPFQWRGLPDRVESSDDSHDRAAADRLWTRSAALTGVTYDVDRLAEARR</sequence>
<comment type="caution">
    <text evidence="3">The sequence shown here is derived from an EMBL/GenBank/DDBJ whole genome shotgun (WGS) entry which is preliminary data.</text>
</comment>
<dbReference type="SUPFAM" id="SSF51735">
    <property type="entry name" value="NAD(P)-binding Rossmann-fold domains"/>
    <property type="match status" value="1"/>
</dbReference>
<reference evidence="3 4" key="1">
    <citation type="journal article" date="2019" name="Int. J. Syst. Evol. Microbiol.">
        <title>The Global Catalogue of Microorganisms (GCM) 10K type strain sequencing project: providing services to taxonomists for standard genome sequencing and annotation.</title>
        <authorList>
            <consortium name="The Broad Institute Genomics Platform"/>
            <consortium name="The Broad Institute Genome Sequencing Center for Infectious Disease"/>
            <person name="Wu L."/>
            <person name="Ma J."/>
        </authorList>
    </citation>
    <scope>NUCLEOTIDE SEQUENCE [LARGE SCALE GENOMIC DNA]</scope>
    <source>
        <strain evidence="3 4">PSRA2</strain>
    </source>
</reference>
<dbReference type="EMBL" id="JBHSXM010000001">
    <property type="protein sequence ID" value="MFC6836366.1"/>
    <property type="molecule type" value="Genomic_DNA"/>
</dbReference>
<evidence type="ECO:0000256" key="1">
    <source>
        <dbReference type="ARBA" id="ARBA00006484"/>
    </source>
</evidence>